<dbReference type="FunFam" id="3.40.50.970:FF:000022">
    <property type="entry name" value="2-oxoglutarate ferredoxin oxidoreductase alpha subunit"/>
    <property type="match status" value="1"/>
</dbReference>
<dbReference type="InterPro" id="IPR052368">
    <property type="entry name" value="2-oxoacid_oxidoreductase"/>
</dbReference>
<dbReference type="InterPro" id="IPR033412">
    <property type="entry name" value="PFOR_II"/>
</dbReference>
<dbReference type="Pfam" id="PF01855">
    <property type="entry name" value="POR_N"/>
    <property type="match status" value="1"/>
</dbReference>
<dbReference type="PANTHER" id="PTHR43088">
    <property type="entry name" value="SUBUNIT OF PYRUVATE:FLAVODOXIN OXIDOREDUCTASE-RELATED"/>
    <property type="match status" value="1"/>
</dbReference>
<dbReference type="Gene3D" id="3.40.50.920">
    <property type="match status" value="1"/>
</dbReference>
<gene>
    <name evidence="4" type="ORF">BR63_13320</name>
</gene>
<sequence>MAQNKILQGNEACAEAALLAGCRFFAGYPITPSTEIAEIMANELPKVGGVFIQMEDEIASAMALVGASWGGSKPMTATSGPGICLMTESLGCAVVMETPCVFVNVMRCGPSSGAATAPSQGDVFQAKYGSNGDYSIIALAPSNAQEMFDLTIRAFNLAEKYRTPVFILTDEVVAHTRERVVIPAKEEIELVERKKPDCPPEAFVIYKPDANGVPMAMPAFNEGYKLSILSTPHDENGFKVIDVSNSRNAKIASDLNNRLIDKIEKNVDDIAELEETFIDDAEIIVISYGSVARASLNAVKTAREKGYKVGNVKLKTLWPFPQERIKKYLMQAKRVIVPEMNAGQVVLEIERVNQGYCQVVSLPKLGGQYHNPSEILSIIMGGE</sequence>
<dbReference type="EMBL" id="CP045798">
    <property type="protein sequence ID" value="QNB47195.1"/>
    <property type="molecule type" value="Genomic_DNA"/>
</dbReference>
<dbReference type="InterPro" id="IPR029061">
    <property type="entry name" value="THDP-binding"/>
</dbReference>
<dbReference type="InterPro" id="IPR009014">
    <property type="entry name" value="Transketo_C/PFOR_II"/>
</dbReference>
<protein>
    <submittedName>
        <fullName evidence="4">2-oxoacid:acceptor oxidoreductase subunit alpha</fullName>
    </submittedName>
</protein>
<dbReference type="Gene3D" id="3.40.50.970">
    <property type="match status" value="1"/>
</dbReference>
<dbReference type="InterPro" id="IPR002880">
    <property type="entry name" value="Pyrv_Fd/Flavodoxin_OxRdtase_N"/>
</dbReference>
<reference evidence="4 5" key="1">
    <citation type="journal article" date="2019" name="Front. Microbiol.">
        <title>Thermoanaerosceptrum fracticalcis gen. nov. sp. nov., a Novel Fumarate-Fermenting Microorganism From a Deep Fractured Carbonate Aquifer of the US Great Basin.</title>
        <authorList>
            <person name="Hamilton-Brehm S.D."/>
            <person name="Stewart L.E."/>
            <person name="Zavarin M."/>
            <person name="Caldwell M."/>
            <person name="Lawson P.A."/>
            <person name="Onstott T.C."/>
            <person name="Grzymski J."/>
            <person name="Neveux I."/>
            <person name="Lollar B.S."/>
            <person name="Russell C.E."/>
            <person name="Moser D.P."/>
        </authorList>
    </citation>
    <scope>NUCLEOTIDE SEQUENCE [LARGE SCALE GENOMIC DNA]</scope>
    <source>
        <strain evidence="4 5">DRI-13</strain>
    </source>
</reference>
<dbReference type="CDD" id="cd07034">
    <property type="entry name" value="TPP_PYR_PFOR_IOR-alpha_like"/>
    <property type="match status" value="1"/>
</dbReference>
<dbReference type="NCBIfam" id="NF006412">
    <property type="entry name" value="PRK08659.1"/>
    <property type="match status" value="1"/>
</dbReference>
<dbReference type="SUPFAM" id="SSF52922">
    <property type="entry name" value="TK C-terminal domain-like"/>
    <property type="match status" value="1"/>
</dbReference>
<dbReference type="PANTHER" id="PTHR43088:SF1">
    <property type="entry name" value="SUBUNIT OF PYRUVATE:FLAVODOXIN OXIDOREDUCTASE"/>
    <property type="match status" value="1"/>
</dbReference>
<evidence type="ECO:0000259" key="2">
    <source>
        <dbReference type="Pfam" id="PF01855"/>
    </source>
</evidence>
<dbReference type="GO" id="GO:0016491">
    <property type="term" value="F:oxidoreductase activity"/>
    <property type="evidence" value="ECO:0007669"/>
    <property type="project" value="UniProtKB-KW"/>
</dbReference>
<dbReference type="Proteomes" id="UP000515847">
    <property type="component" value="Chromosome"/>
</dbReference>
<name>A0A7G6E541_THEFR</name>
<feature type="domain" description="Pyruvate:ferredoxin oxidoreductase core" evidence="3">
    <location>
        <begin position="281"/>
        <end position="375"/>
    </location>
</feature>
<evidence type="ECO:0000259" key="3">
    <source>
        <dbReference type="Pfam" id="PF17147"/>
    </source>
</evidence>
<dbReference type="SUPFAM" id="SSF52518">
    <property type="entry name" value="Thiamin diphosphate-binding fold (THDP-binding)"/>
    <property type="match status" value="1"/>
</dbReference>
<dbReference type="RefSeq" id="WP_034425458.1">
    <property type="nucleotide sequence ID" value="NZ_CP045798.1"/>
</dbReference>
<evidence type="ECO:0000313" key="4">
    <source>
        <dbReference type="EMBL" id="QNB47195.1"/>
    </source>
</evidence>
<dbReference type="OrthoDB" id="9794954at2"/>
<feature type="domain" description="Pyruvate flavodoxin/ferredoxin oxidoreductase pyrimidine binding" evidence="2">
    <location>
        <begin position="15"/>
        <end position="250"/>
    </location>
</feature>
<dbReference type="KEGG" id="tfr:BR63_13320"/>
<accession>A0A7G6E541</accession>
<keyword evidence="1" id="KW-0560">Oxidoreductase</keyword>
<organism evidence="4 5">
    <name type="scientific">Thermanaerosceptrum fracticalcis</name>
    <dbReference type="NCBI Taxonomy" id="1712410"/>
    <lineage>
        <taxon>Bacteria</taxon>
        <taxon>Bacillati</taxon>
        <taxon>Bacillota</taxon>
        <taxon>Clostridia</taxon>
        <taxon>Eubacteriales</taxon>
        <taxon>Peptococcaceae</taxon>
        <taxon>Thermanaerosceptrum</taxon>
    </lineage>
</organism>
<dbReference type="AlphaFoldDB" id="A0A7G6E541"/>
<evidence type="ECO:0000313" key="5">
    <source>
        <dbReference type="Proteomes" id="UP000515847"/>
    </source>
</evidence>
<dbReference type="Pfam" id="PF17147">
    <property type="entry name" value="PFOR_II"/>
    <property type="match status" value="1"/>
</dbReference>
<keyword evidence="5" id="KW-1185">Reference proteome</keyword>
<evidence type="ECO:0000256" key="1">
    <source>
        <dbReference type="ARBA" id="ARBA00023002"/>
    </source>
</evidence>
<proteinExistence type="predicted"/>